<dbReference type="GO" id="GO:0016787">
    <property type="term" value="F:hydrolase activity"/>
    <property type="evidence" value="ECO:0007669"/>
    <property type="project" value="InterPro"/>
</dbReference>
<dbReference type="Gene3D" id="2.60.120.560">
    <property type="entry name" value="Exo-inulinase, domain 1"/>
    <property type="match status" value="1"/>
</dbReference>
<dbReference type="InterPro" id="IPR010496">
    <property type="entry name" value="AL/BT2_dom"/>
</dbReference>
<evidence type="ECO:0000259" key="1">
    <source>
        <dbReference type="Pfam" id="PF06439"/>
    </source>
</evidence>
<feature type="domain" description="3-keto-alpha-glucoside-1,2-lyase/3-keto-2-hydroxy-glucal hydratase" evidence="1">
    <location>
        <begin position="91"/>
        <end position="262"/>
    </location>
</feature>
<dbReference type="AlphaFoldDB" id="A0A5C8PSH1"/>
<protein>
    <submittedName>
        <fullName evidence="2">DUF1080 domain-containing protein</fullName>
    </submittedName>
</protein>
<dbReference type="EMBL" id="VDUZ01000004">
    <property type="protein sequence ID" value="TXL80280.1"/>
    <property type="molecule type" value="Genomic_DNA"/>
</dbReference>
<dbReference type="Pfam" id="PF06439">
    <property type="entry name" value="3keto-disac_hyd"/>
    <property type="match status" value="1"/>
</dbReference>
<comment type="caution">
    <text evidence="2">The sequence shown here is derived from an EMBL/GenBank/DDBJ whole genome shotgun (WGS) entry which is preliminary data.</text>
</comment>
<evidence type="ECO:0000313" key="3">
    <source>
        <dbReference type="Proteomes" id="UP000321638"/>
    </source>
</evidence>
<proteinExistence type="predicted"/>
<keyword evidence="3" id="KW-1185">Reference proteome</keyword>
<sequence>MKRAMPSQTASISSGMSNANAAMTLYLLRTRKTAGYRGCRPGCNACRIGALAAEQWNGEPRRPGHMTVAPPPSPAAAPPPAGFRDLLTPELIGWRVAGKGGFRWMPPGVLESFGGPGLFWYANETFDDFILDVSWRTLHPDDNSGVFLRCPPLQDTPALAIAQGYEVQIDDRGFDPKTRCTGSALHLTGAVYRLAPAAAGLSHPVGEWNRFVITACAQTISVVLNGAPAARLEHGDRARSGHVALQCHHEGSAVQFRHVAIKPL</sequence>
<reference evidence="2 3" key="1">
    <citation type="submission" date="2019-06" db="EMBL/GenBank/DDBJ databases">
        <title>New taxonomy in bacterial strain CC-CFT640, isolated from vineyard.</title>
        <authorList>
            <person name="Lin S.-Y."/>
            <person name="Tsai C.-F."/>
            <person name="Young C.-C."/>
        </authorList>
    </citation>
    <scope>NUCLEOTIDE SEQUENCE [LARGE SCALE GENOMIC DNA]</scope>
    <source>
        <strain evidence="2 3">CC-CFT640</strain>
    </source>
</reference>
<dbReference type="Proteomes" id="UP000321638">
    <property type="component" value="Unassembled WGS sequence"/>
</dbReference>
<dbReference type="OrthoDB" id="9798604at2"/>
<evidence type="ECO:0000313" key="2">
    <source>
        <dbReference type="EMBL" id="TXL80280.1"/>
    </source>
</evidence>
<accession>A0A5C8PSH1</accession>
<gene>
    <name evidence="2" type="ORF">FHP25_04385</name>
</gene>
<name>A0A5C8PSH1_9HYPH</name>
<organism evidence="2 3">
    <name type="scientific">Vineibacter terrae</name>
    <dbReference type="NCBI Taxonomy" id="2586908"/>
    <lineage>
        <taxon>Bacteria</taxon>
        <taxon>Pseudomonadati</taxon>
        <taxon>Pseudomonadota</taxon>
        <taxon>Alphaproteobacteria</taxon>
        <taxon>Hyphomicrobiales</taxon>
        <taxon>Vineibacter</taxon>
    </lineage>
</organism>